<dbReference type="InterPro" id="IPR012967">
    <property type="entry name" value="COMT_dimerisation"/>
</dbReference>
<dbReference type="Pfam" id="PF00891">
    <property type="entry name" value="Methyltransf_2"/>
    <property type="match status" value="1"/>
</dbReference>
<dbReference type="PANTHER" id="PTHR11746">
    <property type="entry name" value="O-METHYLTRANSFERASE"/>
    <property type="match status" value="1"/>
</dbReference>
<accession>A0AA88UU26</accession>
<evidence type="ECO:0000256" key="4">
    <source>
        <dbReference type="ARBA" id="ARBA00034481"/>
    </source>
</evidence>
<dbReference type="SUPFAM" id="SSF46785">
    <property type="entry name" value="Winged helix' DNA-binding domain"/>
    <property type="match status" value="1"/>
</dbReference>
<keyword evidence="2" id="KW-0808">Transferase</keyword>
<dbReference type="Proteomes" id="UP001187471">
    <property type="component" value="Unassembled WGS sequence"/>
</dbReference>
<feature type="active site" description="Proton acceptor" evidence="5">
    <location>
        <position position="256"/>
    </location>
</feature>
<dbReference type="InterPro" id="IPR036390">
    <property type="entry name" value="WH_DNA-bd_sf"/>
</dbReference>
<feature type="domain" description="O-methyltransferase C-terminal" evidence="6">
    <location>
        <begin position="126"/>
        <end position="330"/>
    </location>
</feature>
<dbReference type="InterPro" id="IPR036388">
    <property type="entry name" value="WH-like_DNA-bd_sf"/>
</dbReference>
<evidence type="ECO:0000256" key="3">
    <source>
        <dbReference type="ARBA" id="ARBA00022691"/>
    </source>
</evidence>
<name>A0AA88UU26_9ASTE</name>
<keyword evidence="9" id="KW-1185">Reference proteome</keyword>
<dbReference type="InterPro" id="IPR001077">
    <property type="entry name" value="COMT_C"/>
</dbReference>
<dbReference type="Gene3D" id="1.10.10.10">
    <property type="entry name" value="Winged helix-like DNA-binding domain superfamily/Winged helix DNA-binding domain"/>
    <property type="match status" value="1"/>
</dbReference>
<dbReference type="GO" id="GO:0046983">
    <property type="term" value="F:protein dimerization activity"/>
    <property type="evidence" value="ECO:0007669"/>
    <property type="project" value="InterPro"/>
</dbReference>
<dbReference type="PIRSF" id="PIRSF005739">
    <property type="entry name" value="O-mtase"/>
    <property type="match status" value="1"/>
</dbReference>
<dbReference type="EMBL" id="JAVXUO010000335">
    <property type="protein sequence ID" value="KAK2993238.1"/>
    <property type="molecule type" value="Genomic_DNA"/>
</dbReference>
<keyword evidence="3" id="KW-0949">S-adenosyl-L-methionine</keyword>
<protein>
    <submittedName>
        <fullName evidence="8">Uncharacterized protein</fullName>
    </submittedName>
</protein>
<dbReference type="AlphaFoldDB" id="A0AA88UU26"/>
<dbReference type="GO" id="GO:0032259">
    <property type="term" value="P:methylation"/>
    <property type="evidence" value="ECO:0007669"/>
    <property type="project" value="UniProtKB-KW"/>
</dbReference>
<evidence type="ECO:0000259" key="6">
    <source>
        <dbReference type="Pfam" id="PF00891"/>
    </source>
</evidence>
<dbReference type="Gene3D" id="3.40.50.150">
    <property type="entry name" value="Vaccinia Virus protein VP39"/>
    <property type="match status" value="1"/>
</dbReference>
<comment type="caution">
    <text evidence="8">The sequence shown here is derived from an EMBL/GenBank/DDBJ whole genome shotgun (WGS) entry which is preliminary data.</text>
</comment>
<evidence type="ECO:0000256" key="5">
    <source>
        <dbReference type="PIRSR" id="PIRSR005739-1"/>
    </source>
</evidence>
<dbReference type="InterPro" id="IPR029063">
    <property type="entry name" value="SAM-dependent_MTases_sf"/>
</dbReference>
<comment type="similarity">
    <text evidence="4">Belongs to the class I-like SAM-binding methyltransferase superfamily. Cation-independent O-methyltransferase family. COMT subfamily.</text>
</comment>
<feature type="domain" description="O-methyltransferase dimerisation" evidence="7">
    <location>
        <begin position="17"/>
        <end position="104"/>
    </location>
</feature>
<evidence type="ECO:0000313" key="9">
    <source>
        <dbReference type="Proteomes" id="UP001187471"/>
    </source>
</evidence>
<proteinExistence type="inferred from homology"/>
<dbReference type="GO" id="GO:0008171">
    <property type="term" value="F:O-methyltransferase activity"/>
    <property type="evidence" value="ECO:0007669"/>
    <property type="project" value="InterPro"/>
</dbReference>
<dbReference type="InterPro" id="IPR016461">
    <property type="entry name" value="COMT-like"/>
</dbReference>
<evidence type="ECO:0000256" key="2">
    <source>
        <dbReference type="ARBA" id="ARBA00022679"/>
    </source>
</evidence>
<reference evidence="8" key="1">
    <citation type="submission" date="2022-12" db="EMBL/GenBank/DDBJ databases">
        <title>Draft genome assemblies for two species of Escallonia (Escalloniales).</title>
        <authorList>
            <person name="Chanderbali A."/>
            <person name="Dervinis C."/>
            <person name="Anghel I."/>
            <person name="Soltis D."/>
            <person name="Soltis P."/>
            <person name="Zapata F."/>
        </authorList>
    </citation>
    <scope>NUCLEOTIDE SEQUENCE</scope>
    <source>
        <strain evidence="8">UCBG92.1500</strain>
        <tissue evidence="8">Leaf</tissue>
    </source>
</reference>
<dbReference type="FunFam" id="3.40.50.150:FF:000294">
    <property type="entry name" value="O-methyltransferase family protein"/>
    <property type="match status" value="1"/>
</dbReference>
<organism evidence="8 9">
    <name type="scientific">Escallonia rubra</name>
    <dbReference type="NCBI Taxonomy" id="112253"/>
    <lineage>
        <taxon>Eukaryota</taxon>
        <taxon>Viridiplantae</taxon>
        <taxon>Streptophyta</taxon>
        <taxon>Embryophyta</taxon>
        <taxon>Tracheophyta</taxon>
        <taxon>Spermatophyta</taxon>
        <taxon>Magnoliopsida</taxon>
        <taxon>eudicotyledons</taxon>
        <taxon>Gunneridae</taxon>
        <taxon>Pentapetalae</taxon>
        <taxon>asterids</taxon>
        <taxon>campanulids</taxon>
        <taxon>Escalloniales</taxon>
        <taxon>Escalloniaceae</taxon>
        <taxon>Escallonia</taxon>
    </lineage>
</organism>
<sequence>MKLTDNEAMLQGQAEIWQYMISIADSMALKCAVELQIVDIIHSHGCPLTLSQIVSSVNAPSPDISCLARIMRLLVRKKIFTASPQSHGRETLYDLTRSSRWLLRDTDSSLAPMVLMHNHPSLLASWHHLSGCVREGGIGFGKIHGCGIWDFASANPDFNKLFNDCMACSAKIAIKEVISAYKDGFDCIGSLVDVGGGTGTALAEIVRACPHIKGVNFDLPHVIATAPKYDGVFHVCGDMFKSIPRADAVLLKWIMHDWNVEDCVRILKNCLQALPEKVGKVIILDLVLQPDDNGLFENTGLIFDLIMMVTVGGKERTETEWKKLLNKGGFPHYMIVTIPAVLSIIEAYPA</sequence>
<dbReference type="PROSITE" id="PS51683">
    <property type="entry name" value="SAM_OMT_II"/>
    <property type="match status" value="1"/>
</dbReference>
<dbReference type="CDD" id="cd02440">
    <property type="entry name" value="AdoMet_MTases"/>
    <property type="match status" value="1"/>
</dbReference>
<evidence type="ECO:0000259" key="7">
    <source>
        <dbReference type="Pfam" id="PF08100"/>
    </source>
</evidence>
<dbReference type="Pfam" id="PF08100">
    <property type="entry name" value="Dimerisation"/>
    <property type="match status" value="1"/>
</dbReference>
<evidence type="ECO:0000313" key="8">
    <source>
        <dbReference type="EMBL" id="KAK2993238.1"/>
    </source>
</evidence>
<gene>
    <name evidence="8" type="ORF">RJ640_015717</name>
</gene>
<evidence type="ECO:0000256" key="1">
    <source>
        <dbReference type="ARBA" id="ARBA00022603"/>
    </source>
</evidence>
<keyword evidence="1" id="KW-0489">Methyltransferase</keyword>
<dbReference type="SUPFAM" id="SSF53335">
    <property type="entry name" value="S-adenosyl-L-methionine-dependent methyltransferases"/>
    <property type="match status" value="1"/>
</dbReference>